<dbReference type="InterPro" id="IPR001388">
    <property type="entry name" value="Synaptobrevin-like"/>
</dbReference>
<proteinExistence type="inferred from homology"/>
<accession>A0A8S1IZL9</accession>
<comment type="caution">
    <text evidence="13">The sequence shown here is derived from an EMBL/GenBank/DDBJ whole genome shotgun (WGS) entry which is preliminary data.</text>
</comment>
<feature type="coiled-coil region" evidence="9">
    <location>
        <begin position="353"/>
        <end position="432"/>
    </location>
</feature>
<keyword evidence="5" id="KW-0449">Lipoprotein</keyword>
<dbReference type="PANTHER" id="PTHR45806:SF1">
    <property type="entry name" value="SYNAPTOBREVIN HOMOLOG YKT6"/>
    <property type="match status" value="1"/>
</dbReference>
<dbReference type="Proteomes" id="UP000708148">
    <property type="component" value="Unassembled WGS sequence"/>
</dbReference>
<evidence type="ECO:0000313" key="14">
    <source>
        <dbReference type="Proteomes" id="UP000708148"/>
    </source>
</evidence>
<dbReference type="CDD" id="cd14824">
    <property type="entry name" value="Longin"/>
    <property type="match status" value="1"/>
</dbReference>
<keyword evidence="6" id="KW-0636">Prenylation</keyword>
<gene>
    <name evidence="13" type="ORF">OSTQU699_LOCUS4395</name>
</gene>
<name>A0A8S1IZL9_9CHLO</name>
<dbReference type="InterPro" id="IPR010908">
    <property type="entry name" value="Longin_dom"/>
</dbReference>
<dbReference type="SMART" id="SM01270">
    <property type="entry name" value="Longin"/>
    <property type="match status" value="1"/>
</dbReference>
<evidence type="ECO:0000256" key="6">
    <source>
        <dbReference type="ARBA" id="ARBA00023289"/>
    </source>
</evidence>
<feature type="region of interest" description="Disordered" evidence="10">
    <location>
        <begin position="1551"/>
        <end position="1572"/>
    </location>
</feature>
<dbReference type="EMBL" id="CAJHUC010000944">
    <property type="protein sequence ID" value="CAD7699036.1"/>
    <property type="molecule type" value="Genomic_DNA"/>
</dbReference>
<feature type="coiled-coil region" evidence="9">
    <location>
        <begin position="1418"/>
        <end position="1466"/>
    </location>
</feature>
<feature type="coiled-coil region" evidence="9">
    <location>
        <begin position="184"/>
        <end position="232"/>
    </location>
</feature>
<dbReference type="InterPro" id="IPR011012">
    <property type="entry name" value="Longin-like_dom_sf"/>
</dbReference>
<evidence type="ECO:0000256" key="3">
    <source>
        <dbReference type="ARBA" id="ARBA00023136"/>
    </source>
</evidence>
<evidence type="ECO:0000256" key="9">
    <source>
        <dbReference type="SAM" id="Coils"/>
    </source>
</evidence>
<reference evidence="13" key="1">
    <citation type="submission" date="2020-12" db="EMBL/GenBank/DDBJ databases">
        <authorList>
            <person name="Iha C."/>
        </authorList>
    </citation>
    <scope>NUCLEOTIDE SEQUENCE</scope>
</reference>
<evidence type="ECO:0000256" key="4">
    <source>
        <dbReference type="ARBA" id="ARBA00023139"/>
    </source>
</evidence>
<evidence type="ECO:0000256" key="2">
    <source>
        <dbReference type="ARBA" id="ARBA00022481"/>
    </source>
</evidence>
<feature type="coiled-coil region" evidence="9">
    <location>
        <begin position="1351"/>
        <end position="1385"/>
    </location>
</feature>
<dbReference type="PROSITE" id="PS00417">
    <property type="entry name" value="SYNAPTOBREVIN"/>
    <property type="match status" value="1"/>
</dbReference>
<feature type="domain" description="V-SNARE coiled-coil homology" evidence="12">
    <location>
        <begin position="140"/>
        <end position="198"/>
    </location>
</feature>
<keyword evidence="2" id="KW-0488">Methylation</keyword>
<feature type="region of interest" description="Disordered" evidence="10">
    <location>
        <begin position="1746"/>
        <end position="1785"/>
    </location>
</feature>
<comment type="subcellular location">
    <subcellularLocation>
        <location evidence="7">Endomembrane system</location>
        <topology evidence="7">Lipid-anchor</topology>
        <orientation evidence="7">Cytoplasmic side</orientation>
    </subcellularLocation>
</comment>
<dbReference type="GO" id="GO:0005794">
    <property type="term" value="C:Golgi apparatus"/>
    <property type="evidence" value="ECO:0007669"/>
    <property type="project" value="TreeGrafter"/>
</dbReference>
<feature type="domain" description="Longin" evidence="11">
    <location>
        <begin position="7"/>
        <end position="108"/>
    </location>
</feature>
<dbReference type="SUPFAM" id="SSF58038">
    <property type="entry name" value="SNARE fusion complex"/>
    <property type="match status" value="1"/>
</dbReference>
<feature type="compositionally biased region" description="Polar residues" evidence="10">
    <location>
        <begin position="1746"/>
        <end position="1760"/>
    </location>
</feature>
<protein>
    <submittedName>
        <fullName evidence="13">Uncharacterized protein</fullName>
    </submittedName>
</protein>
<dbReference type="OrthoDB" id="27923at2759"/>
<dbReference type="Gene3D" id="1.20.5.110">
    <property type="match status" value="1"/>
</dbReference>
<keyword evidence="3" id="KW-0472">Membrane</keyword>
<evidence type="ECO:0000259" key="12">
    <source>
        <dbReference type="PROSITE" id="PS50892"/>
    </source>
</evidence>
<comment type="similarity">
    <text evidence="1">Belongs to the synaptobrevin family.</text>
</comment>
<feature type="coiled-coil region" evidence="9">
    <location>
        <begin position="675"/>
        <end position="709"/>
    </location>
</feature>
<evidence type="ECO:0000256" key="5">
    <source>
        <dbReference type="ARBA" id="ARBA00023288"/>
    </source>
</evidence>
<keyword evidence="8 9" id="KW-0175">Coiled coil</keyword>
<evidence type="ECO:0000256" key="8">
    <source>
        <dbReference type="PROSITE-ProRule" id="PRU00290"/>
    </source>
</evidence>
<feature type="coiled-coil region" evidence="9">
    <location>
        <begin position="1576"/>
        <end position="1745"/>
    </location>
</feature>
<dbReference type="Pfam" id="PF00957">
    <property type="entry name" value="Synaptobrevin"/>
    <property type="match status" value="1"/>
</dbReference>
<dbReference type="GO" id="GO:0005484">
    <property type="term" value="F:SNAP receptor activity"/>
    <property type="evidence" value="ECO:0007669"/>
    <property type="project" value="TreeGrafter"/>
</dbReference>
<feature type="coiled-coil region" evidence="9">
    <location>
        <begin position="1862"/>
        <end position="1961"/>
    </location>
</feature>
<dbReference type="GO" id="GO:0006888">
    <property type="term" value="P:endoplasmic reticulum to Golgi vesicle-mediated transport"/>
    <property type="evidence" value="ECO:0007669"/>
    <property type="project" value="TreeGrafter"/>
</dbReference>
<dbReference type="InterPro" id="IPR042855">
    <property type="entry name" value="V_SNARE_CC"/>
</dbReference>
<evidence type="ECO:0000259" key="11">
    <source>
        <dbReference type="PROSITE" id="PS50859"/>
    </source>
</evidence>
<keyword evidence="4" id="KW-0564">Palmitate</keyword>
<evidence type="ECO:0000256" key="10">
    <source>
        <dbReference type="SAM" id="MobiDB-lite"/>
    </source>
</evidence>
<dbReference type="Pfam" id="PF13774">
    <property type="entry name" value="Longin"/>
    <property type="match status" value="1"/>
</dbReference>
<dbReference type="PROSITE" id="PS50859">
    <property type="entry name" value="LONGIN"/>
    <property type="match status" value="1"/>
</dbReference>
<feature type="coiled-coil region" evidence="9">
    <location>
        <begin position="475"/>
        <end position="502"/>
    </location>
</feature>
<evidence type="ECO:0000256" key="7">
    <source>
        <dbReference type="ARBA" id="ARBA00046278"/>
    </source>
</evidence>
<feature type="region of interest" description="Disordered" evidence="10">
    <location>
        <begin position="2023"/>
        <end position="2047"/>
    </location>
</feature>
<evidence type="ECO:0000256" key="1">
    <source>
        <dbReference type="ARBA" id="ARBA00008025"/>
    </source>
</evidence>
<dbReference type="PANTHER" id="PTHR45806">
    <property type="entry name" value="SYNAPTOBREVIN HOMOLOG YKT6"/>
    <property type="match status" value="1"/>
</dbReference>
<evidence type="ECO:0000313" key="13">
    <source>
        <dbReference type="EMBL" id="CAD7699036.1"/>
    </source>
</evidence>
<feature type="compositionally biased region" description="Polar residues" evidence="10">
    <location>
        <begin position="2174"/>
        <end position="2183"/>
    </location>
</feature>
<feature type="coiled-coil region" evidence="9">
    <location>
        <begin position="1789"/>
        <end position="1816"/>
    </location>
</feature>
<dbReference type="Gene3D" id="3.30.450.50">
    <property type="entry name" value="Longin domain"/>
    <property type="match status" value="1"/>
</dbReference>
<feature type="coiled-coil region" evidence="9">
    <location>
        <begin position="1242"/>
        <end position="1269"/>
    </location>
</feature>
<keyword evidence="14" id="KW-1185">Reference proteome</keyword>
<organism evidence="13 14">
    <name type="scientific">Ostreobium quekettii</name>
    <dbReference type="NCBI Taxonomy" id="121088"/>
    <lineage>
        <taxon>Eukaryota</taxon>
        <taxon>Viridiplantae</taxon>
        <taxon>Chlorophyta</taxon>
        <taxon>core chlorophytes</taxon>
        <taxon>Ulvophyceae</taxon>
        <taxon>TCBD clade</taxon>
        <taxon>Bryopsidales</taxon>
        <taxon>Ostreobineae</taxon>
        <taxon>Ostreobiaceae</taxon>
        <taxon>Ostreobium</taxon>
    </lineage>
</organism>
<dbReference type="PROSITE" id="PS50892">
    <property type="entry name" value="V_SNARE"/>
    <property type="match status" value="1"/>
</dbReference>
<dbReference type="GO" id="GO:0016020">
    <property type="term" value="C:membrane"/>
    <property type="evidence" value="ECO:0007669"/>
    <property type="project" value="InterPro"/>
</dbReference>
<sequence>MKLTAIGVLRWNGDAKEPNVLGFACDLSNFGYFQRGSVRDFITFTSRTIVQRTQRGQRQTVQHEDYFIHVHVKESGLAGVAVCDQEYPQRAAFSVVTRALEDYGAKFGDAFRSASGDGQEATPVLEQCLARFQDPAQADKLTKIQRDLDETKVILHKTIESVLERGEKLDHLVEKSSDLSLHTLRSQDQRIDRLLKENRDLEDTNVELLSRLNEIKMENLEVSEKIVELDEQARLWRVQETDLHDKVKHLTELSTTVTEERDLIRRELVDKMHLLDDFETRYHREYKWVSHQLFSRPMATSSCMISGLLLRNLLAHGLLMLRFQILLLEAYEQLEMDVEKEVQQAVAGQTADFERQAKRNKALEEELQCTRARCRALDEHLEHLQESLDAVQERNRMYEEGIYGLVEAMEEISSLKARLDAAEKRQEELVSQANLAMDSVETLADENRVLRAKANVPEEEAVDISHLKIEKDAAILQLRSLTAQLETEVWNLEEERRKLKTELRFRAKYQGRQAADMGLTPEQVLRVEQYVDRLKHGAVLADTEEDRFVEELMQRVRILEDRLAQAQAYADLPPNMRPSLVDLPPHSTMDRWRSQWESEVVVPIKEAISQLQKLGPLEGTAHTAIKDEQVCALVAAFSTPLDMAGKLLDTAKAEALLLPGADAGKTQCIHSDVELDVLKQKLQSMVEKAAGLDLELAKKDIELSQLKQNIGSGDCQATPQAEEEATNRSIGEAHSMAALKLQLVELVEEVDKRNAENRALVLSCEKYRRQMGAFFDQRALLYAQHVSALRAWKKEKLGLEKKMQEMKGEIDSLRAYSSEVERGIENMAQGCSVKESLAEAVRRAAIVQMKHVRIARELETSRELESAMSNQCRTMESAADNVTCTYKALLRNSRHLTKDLSRRLEGALSRLEASVPCQVFNAVQQKYVDLQRCHRELVEEYGNRATLHDKGNVVYDELVSYWISKFLDMSDTSTRFSEENLELKRGLENSTNADCASSALQVELVELRVKEQNACRRVEVADRAKERAEESLVEALERAKHMDNCVAELSARLDAVSRSKEDRDDLLASSVSRERFDDLYTRWAAADERCAKLELQVSTLEESAEVDGSRVATLRIMLKRHHAEIVNLKGALREAAGHGDKVAAIARLQLELEHVRDLEALARCGQLQSNSERDKLMLEVNHMAAAVAQAKCQSTAMAEELRCVRADRQRLISDLKSLRAGLVERWRAELWTKRFALLESSKSTLSQNLHNIQARVKEMEQQRDKVIMTAEAVDRLSDLMSQPAPEIYKALADRQEKLLTVQVENARLERAMESSRTKVSYLERTNADLQSVVSHMEGETVKQLSQLASDNEAACAEGQQLQNTISKLSKENETLSVELAAMKELHDSARSTELGAREEQAAGTAADRELMLRQIEKVKDARLEVKTYRQQCDGLQRDLSVSQGQLEHLRKEYNDLLERLQQGSEVSLSNPKPSQDNKDAAVSQVQAMAESTIKELREQVIQKELRFKELHIRLENDREVYLRQHNIDRREIQRLSSRLLEGGRTSIEQLKGALSHPTSAHESAHHDPVDGGNESYEQLKHMLEEREAQVTLLTTQVKQLEENLDEQQLKHHRQMAAVGEDVEALKAELASAQELINSGEVEKGWREAERKLRLQIASKDVKLRQLKDAIKALEQRLVDALKQTADETMHESSWREQEVLDERIAALRVQRATAVQELERCQLELSTVQHELEEKGEELRKLKCNTTKSWPSSKANQIQGRGQYKANRASACQESQKPRELAPGPQDVVEKLEKTIGDLSAQNKRLQEQNRLLHEKASREAVRKNAPIAHGGDAGKDTGSDAEHVLQLPARQDLSIQQWEENKRLQKKIENLRTLVNKKNQELMQTRKELERLHLHTEEQHKAAIRQSNSIRSLQEELKQSKEALKQQPGAAKFASLLEKLNEVEEEKGRLELQVARQGRDEAHGSQRLEEKKKIADEDLEAALILKEEEAFEAALQRDQAEAHVHRLKQRMHDLFGNGESTFATASPCRTPLESSSRRGKQISGTERERELLATVNTLKKALEKSQAGVPPTKYRQAVEKRKEAQARAKELASEVQRLSEKEVDVQHLKQKIDELQTSNLVLRRQVVKLQDVTAKLDEAQQAMNRKDAELAALRKALASVGSHPGESPDTHQETVQPSTSSEPELAAPSETSSALRRRVRELEEENEFLQNELDAFDPEFFEEIEALKREHQELSEQVRRYEHLVQ</sequence>
<dbReference type="SUPFAM" id="SSF64356">
    <property type="entry name" value="SNARE-like"/>
    <property type="match status" value="1"/>
</dbReference>
<feature type="region of interest" description="Disordered" evidence="10">
    <location>
        <begin position="2160"/>
        <end position="2200"/>
    </location>
</feature>
<feature type="coiled-coil region" evidence="9">
    <location>
        <begin position="2075"/>
        <end position="2157"/>
    </location>
</feature>